<dbReference type="InterPro" id="IPR045584">
    <property type="entry name" value="Pilin-like"/>
</dbReference>
<protein>
    <submittedName>
        <fullName evidence="2">Prepilin-type N-terminal cleavage/methylation domain-containing protein</fullName>
    </submittedName>
</protein>
<dbReference type="Proteomes" id="UP000255423">
    <property type="component" value="Unassembled WGS sequence"/>
</dbReference>
<dbReference type="Pfam" id="PF07963">
    <property type="entry name" value="N_methyl"/>
    <property type="match status" value="1"/>
</dbReference>
<dbReference type="SUPFAM" id="SSF54523">
    <property type="entry name" value="Pili subunits"/>
    <property type="match status" value="1"/>
</dbReference>
<dbReference type="RefSeq" id="WP_109572627.1">
    <property type="nucleotide sequence ID" value="NZ_UHJL01000002.1"/>
</dbReference>
<dbReference type="InterPro" id="IPR012902">
    <property type="entry name" value="N_methyl_site"/>
</dbReference>
<accession>A0A380S480</accession>
<dbReference type="EMBL" id="UHJL01000002">
    <property type="protein sequence ID" value="SUQ24027.1"/>
    <property type="molecule type" value="Genomic_DNA"/>
</dbReference>
<evidence type="ECO:0000313" key="3">
    <source>
        <dbReference type="Proteomes" id="UP000255423"/>
    </source>
</evidence>
<evidence type="ECO:0000313" key="2">
    <source>
        <dbReference type="EMBL" id="SUQ24027.1"/>
    </source>
</evidence>
<feature type="transmembrane region" description="Helical" evidence="1">
    <location>
        <begin position="6"/>
        <end position="26"/>
    </location>
</feature>
<reference evidence="2 3" key="1">
    <citation type="submission" date="2017-08" db="EMBL/GenBank/DDBJ databases">
        <authorList>
            <person name="de Groot N.N."/>
        </authorList>
    </citation>
    <scope>NUCLEOTIDE SEQUENCE [LARGE SCALE GENOMIC DNA]</scope>
    <source>
        <strain evidence="2 3">HM2</strain>
    </source>
</reference>
<dbReference type="AlphaFoldDB" id="A0A380S480"/>
<sequence length="164" mass="17726">MERKGFSIIELMVTVVILGVLSAVAVPKLFGLIDKSKASEVSPAAGAYIKLQEAYIHEHHKGGDWQSIGYKSPAGNATGKARTTTFEYDASQSTYNWTAETNFALNSCSKGSKWFINYNFDGNVNHIKFWASSDDITNCSGALTPNFKNLSTTTTAITSPGGTE</sequence>
<dbReference type="Gene3D" id="3.30.700.10">
    <property type="entry name" value="Glycoprotein, Type 4 Pilin"/>
    <property type="match status" value="1"/>
</dbReference>
<gene>
    <name evidence="2" type="ORF">SAMN05661053_1418</name>
</gene>
<keyword evidence="1" id="KW-0472">Membrane</keyword>
<dbReference type="NCBIfam" id="TIGR02532">
    <property type="entry name" value="IV_pilin_GFxxxE"/>
    <property type="match status" value="1"/>
</dbReference>
<proteinExistence type="predicted"/>
<organism evidence="2 3">
    <name type="scientific">Fibrobacter succinogenes</name>
    <name type="common">Bacteroides succinogenes</name>
    <dbReference type="NCBI Taxonomy" id="833"/>
    <lineage>
        <taxon>Bacteria</taxon>
        <taxon>Pseudomonadati</taxon>
        <taxon>Fibrobacterota</taxon>
        <taxon>Fibrobacteria</taxon>
        <taxon>Fibrobacterales</taxon>
        <taxon>Fibrobacteraceae</taxon>
        <taxon>Fibrobacter</taxon>
    </lineage>
</organism>
<keyword evidence="1" id="KW-0812">Transmembrane</keyword>
<evidence type="ECO:0000256" key="1">
    <source>
        <dbReference type="SAM" id="Phobius"/>
    </source>
</evidence>
<name>A0A380S480_FIBSU</name>
<keyword evidence="1" id="KW-1133">Transmembrane helix</keyword>